<sequence length="508" mass="57251">MDESWRMRMGMPTAPPPPPTTTTTRHIPNYPPRRSTESHRRNPLSDDPLNPDDFSDVFGGPPRTILSRQYSTGLPIRSSSSFSYEEVFRPPETAAAERIGRSLPEFRIPGQKSRGEHNNNGFYSDIFGWENERVVRSRSRSKASSSSVLSSEELSPLRPAVSGDGYDDVSVFASKLRPINVRSGWFSTRMGHEDNQRQQNMMPPFSGNQSSYNNENHCPFGLNRRNSSPETISLEPMSNGSFRVSGDDMEVNSPSSAVSSVCHSSGQKREMEDEIPGEDSMDEEEDEAMSSYVIEINSDYYREGTCESNGVDEAIAWAKEKFQTPYREESKCVMQECGTHKSAQGSSEFRLLSKICDTDIDYALLGGFYAEMLNGHQVSEGHTDSFGSLDQKWAAEEETQQFEYTVHTEMQILDEKMKLWSTGKEADIRSLLSSLHHILWPNSGWSAVHLTNITEIAQVKKAYQKARFCLHPDKLQQRGATIPQKYIAKKVFCVLQDAWSALISQDVL</sequence>
<feature type="compositionally biased region" description="Low complexity" evidence="1">
    <location>
        <begin position="142"/>
        <end position="158"/>
    </location>
</feature>
<evidence type="ECO:0000313" key="3">
    <source>
        <dbReference type="Proteomes" id="UP001318860"/>
    </source>
</evidence>
<feature type="compositionally biased region" description="Low complexity" evidence="1">
    <location>
        <begin position="251"/>
        <end position="265"/>
    </location>
</feature>
<dbReference type="EMBL" id="JABTTQ020000009">
    <property type="protein sequence ID" value="KAK6150087.1"/>
    <property type="molecule type" value="Genomic_DNA"/>
</dbReference>
<proteinExistence type="predicted"/>
<name>A0ABR0WUQ7_REHGL</name>
<dbReference type="InterPro" id="IPR036869">
    <property type="entry name" value="J_dom_sf"/>
</dbReference>
<feature type="region of interest" description="Disordered" evidence="1">
    <location>
        <begin position="140"/>
        <end position="160"/>
    </location>
</feature>
<gene>
    <name evidence="2" type="ORF">DH2020_017612</name>
</gene>
<dbReference type="Proteomes" id="UP001318860">
    <property type="component" value="Unassembled WGS sequence"/>
</dbReference>
<feature type="region of interest" description="Disordered" evidence="1">
    <location>
        <begin position="249"/>
        <end position="286"/>
    </location>
</feature>
<evidence type="ECO:0000256" key="1">
    <source>
        <dbReference type="SAM" id="MobiDB-lite"/>
    </source>
</evidence>
<organism evidence="2 3">
    <name type="scientific">Rehmannia glutinosa</name>
    <name type="common">Chinese foxglove</name>
    <dbReference type="NCBI Taxonomy" id="99300"/>
    <lineage>
        <taxon>Eukaryota</taxon>
        <taxon>Viridiplantae</taxon>
        <taxon>Streptophyta</taxon>
        <taxon>Embryophyta</taxon>
        <taxon>Tracheophyta</taxon>
        <taxon>Spermatophyta</taxon>
        <taxon>Magnoliopsida</taxon>
        <taxon>eudicotyledons</taxon>
        <taxon>Gunneridae</taxon>
        <taxon>Pentapetalae</taxon>
        <taxon>asterids</taxon>
        <taxon>lamiids</taxon>
        <taxon>Lamiales</taxon>
        <taxon>Orobanchaceae</taxon>
        <taxon>Rehmannieae</taxon>
        <taxon>Rehmannia</taxon>
    </lineage>
</organism>
<comment type="caution">
    <text evidence="2">The sequence shown here is derived from an EMBL/GenBank/DDBJ whole genome shotgun (WGS) entry which is preliminary data.</text>
</comment>
<dbReference type="SUPFAM" id="SSF46565">
    <property type="entry name" value="Chaperone J-domain"/>
    <property type="match status" value="1"/>
</dbReference>
<dbReference type="PANTHER" id="PTHR23172">
    <property type="entry name" value="AUXILIN/CYCLIN G-ASSOCIATED KINASE-RELATED"/>
    <property type="match status" value="1"/>
</dbReference>
<reference evidence="2 3" key="1">
    <citation type="journal article" date="2021" name="Comput. Struct. Biotechnol. J.">
        <title>De novo genome assembly of the potent medicinal plant Rehmannia glutinosa using nanopore technology.</title>
        <authorList>
            <person name="Ma L."/>
            <person name="Dong C."/>
            <person name="Song C."/>
            <person name="Wang X."/>
            <person name="Zheng X."/>
            <person name="Niu Y."/>
            <person name="Chen S."/>
            <person name="Feng W."/>
        </authorList>
    </citation>
    <scope>NUCLEOTIDE SEQUENCE [LARGE SCALE GENOMIC DNA]</scope>
    <source>
        <strain evidence="2">DH-2019</strain>
    </source>
</reference>
<accession>A0ABR0WUQ7</accession>
<dbReference type="PANTHER" id="PTHR23172:SF69">
    <property type="entry name" value="CHAPERONE DNAJ-DOMAIN SUPERFAMILY PROTEIN"/>
    <property type="match status" value="1"/>
</dbReference>
<evidence type="ECO:0000313" key="2">
    <source>
        <dbReference type="EMBL" id="KAK6150087.1"/>
    </source>
</evidence>
<feature type="region of interest" description="Disordered" evidence="1">
    <location>
        <begin position="1"/>
        <end position="69"/>
    </location>
</feature>
<feature type="compositionally biased region" description="Acidic residues" evidence="1">
    <location>
        <begin position="272"/>
        <end position="286"/>
    </location>
</feature>
<dbReference type="Gene3D" id="1.10.287.110">
    <property type="entry name" value="DnaJ domain"/>
    <property type="match status" value="1"/>
</dbReference>
<feature type="compositionally biased region" description="Basic and acidic residues" evidence="1">
    <location>
        <begin position="34"/>
        <end position="44"/>
    </location>
</feature>
<protein>
    <submittedName>
        <fullName evidence="2">Uncharacterized protein</fullName>
    </submittedName>
</protein>
<keyword evidence="3" id="KW-1185">Reference proteome</keyword>